<dbReference type="EMBL" id="KZ613502">
    <property type="protein sequence ID" value="PMD16950.1"/>
    <property type="molecule type" value="Genomic_DNA"/>
</dbReference>
<dbReference type="AlphaFoldDB" id="A0A2J6PSD7"/>
<sequence>MPRQQTTWPGSCLHDQSGLIKVARFQNPQRLNHEMRGTAGVFLPSSAPLNPKPPSPSSPGQKGSFRGKGVEPYLFSGAPKHISCCNAPHDREEQLVRLREATSVHGGFAACSTVGAWAGRAGSDSWHWTTGLTGAWLIAASGGAHRSLFLCHAPTVSTGRCYITAAFPHVIPLPSPHRVVAQVLHQRRTEKIFPWLLHLNNLCIIDTLSDFPAQTTDPIQADRSTPPHSPPSKDASPSHTSNYSAPFRLASAVIIHIFRSDSSTFFATISQESIPKIQVGFWKERARRDYLFLLGPVLSQVQGEVGWRSGAEAAD</sequence>
<protein>
    <submittedName>
        <fullName evidence="2">Uncharacterized protein</fullName>
    </submittedName>
</protein>
<feature type="region of interest" description="Disordered" evidence="1">
    <location>
        <begin position="41"/>
        <end position="66"/>
    </location>
</feature>
<evidence type="ECO:0000313" key="2">
    <source>
        <dbReference type="EMBL" id="PMD16950.1"/>
    </source>
</evidence>
<reference evidence="2 3" key="1">
    <citation type="submission" date="2016-05" db="EMBL/GenBank/DDBJ databases">
        <title>A degradative enzymes factory behind the ericoid mycorrhizal symbiosis.</title>
        <authorList>
            <consortium name="DOE Joint Genome Institute"/>
            <person name="Martino E."/>
            <person name="Morin E."/>
            <person name="Grelet G."/>
            <person name="Kuo A."/>
            <person name="Kohler A."/>
            <person name="Daghino S."/>
            <person name="Barry K."/>
            <person name="Choi C."/>
            <person name="Cichocki N."/>
            <person name="Clum A."/>
            <person name="Copeland A."/>
            <person name="Hainaut M."/>
            <person name="Haridas S."/>
            <person name="Labutti K."/>
            <person name="Lindquist E."/>
            <person name="Lipzen A."/>
            <person name="Khouja H.-R."/>
            <person name="Murat C."/>
            <person name="Ohm R."/>
            <person name="Olson A."/>
            <person name="Spatafora J."/>
            <person name="Veneault-Fourrey C."/>
            <person name="Henrissat B."/>
            <person name="Grigoriev I."/>
            <person name="Martin F."/>
            <person name="Perotto S."/>
        </authorList>
    </citation>
    <scope>NUCLEOTIDE SEQUENCE [LARGE SCALE GENOMIC DNA]</scope>
    <source>
        <strain evidence="2 3">UAMH 7357</strain>
    </source>
</reference>
<dbReference type="Proteomes" id="UP000235672">
    <property type="component" value="Unassembled WGS sequence"/>
</dbReference>
<name>A0A2J6PSD7_9HELO</name>
<gene>
    <name evidence="2" type="ORF">NA56DRAFT_708171</name>
</gene>
<feature type="region of interest" description="Disordered" evidence="1">
    <location>
        <begin position="215"/>
        <end position="241"/>
    </location>
</feature>
<evidence type="ECO:0000313" key="3">
    <source>
        <dbReference type="Proteomes" id="UP000235672"/>
    </source>
</evidence>
<evidence type="ECO:0000256" key="1">
    <source>
        <dbReference type="SAM" id="MobiDB-lite"/>
    </source>
</evidence>
<proteinExistence type="predicted"/>
<accession>A0A2J6PSD7</accession>
<organism evidence="2 3">
    <name type="scientific">Hyaloscypha hepaticicola</name>
    <dbReference type="NCBI Taxonomy" id="2082293"/>
    <lineage>
        <taxon>Eukaryota</taxon>
        <taxon>Fungi</taxon>
        <taxon>Dikarya</taxon>
        <taxon>Ascomycota</taxon>
        <taxon>Pezizomycotina</taxon>
        <taxon>Leotiomycetes</taxon>
        <taxon>Helotiales</taxon>
        <taxon>Hyaloscyphaceae</taxon>
        <taxon>Hyaloscypha</taxon>
    </lineage>
</organism>
<keyword evidence="3" id="KW-1185">Reference proteome</keyword>